<protein>
    <submittedName>
        <fullName evidence="2">N-acetyltransferase</fullName>
    </submittedName>
</protein>
<dbReference type="GO" id="GO:0016747">
    <property type="term" value="F:acyltransferase activity, transferring groups other than amino-acyl groups"/>
    <property type="evidence" value="ECO:0007669"/>
    <property type="project" value="InterPro"/>
</dbReference>
<evidence type="ECO:0000313" key="2">
    <source>
        <dbReference type="EMBL" id="MDT1973580.1"/>
    </source>
</evidence>
<accession>A0AAW8R7D7</accession>
<dbReference type="Proteomes" id="UP001249945">
    <property type="component" value="Unassembled WGS sequence"/>
</dbReference>
<dbReference type="AlphaFoldDB" id="A0AAW8R7D7"/>
<sequence>MLINYKNDYEKIMMGLLSFIPDLKDVSRLKSEIEWYEADGNRQLYLWRSEESTDIIAVVGVEISEAMVLLRHISINPSYRKEGISYQIINELEKKAPDKKIIGTLETAPIVAKWEQQRSE</sequence>
<organism evidence="2 3">
    <name type="scientific">Carnobacterium divergens</name>
    <name type="common">Lactobacillus divergens</name>
    <dbReference type="NCBI Taxonomy" id="2748"/>
    <lineage>
        <taxon>Bacteria</taxon>
        <taxon>Bacillati</taxon>
        <taxon>Bacillota</taxon>
        <taxon>Bacilli</taxon>
        <taxon>Lactobacillales</taxon>
        <taxon>Carnobacteriaceae</taxon>
        <taxon>Carnobacterium</taxon>
    </lineage>
</organism>
<comment type="caution">
    <text evidence="2">The sequence shown here is derived from an EMBL/GenBank/DDBJ whole genome shotgun (WGS) entry which is preliminary data.</text>
</comment>
<reference evidence="2" key="1">
    <citation type="submission" date="2022-04" db="EMBL/GenBank/DDBJ databases">
        <title>Draft genome sequences of lactic acid bacteria (LAB) strains involved in meat spoilage.</title>
        <authorList>
            <person name="Palevich N."/>
        </authorList>
    </citation>
    <scope>NUCLEOTIDE SEQUENCE</scope>
    <source>
        <strain evidence="2">9-14</strain>
    </source>
</reference>
<gene>
    <name evidence="2" type="ORF">MX635_04130</name>
</gene>
<dbReference type="Gene3D" id="3.40.630.30">
    <property type="match status" value="1"/>
</dbReference>
<dbReference type="EMBL" id="JALRMR010000004">
    <property type="protein sequence ID" value="MDT1973580.1"/>
    <property type="molecule type" value="Genomic_DNA"/>
</dbReference>
<dbReference type="InterPro" id="IPR000182">
    <property type="entry name" value="GNAT_dom"/>
</dbReference>
<evidence type="ECO:0000313" key="3">
    <source>
        <dbReference type="Proteomes" id="UP001249945"/>
    </source>
</evidence>
<dbReference type="InterPro" id="IPR016181">
    <property type="entry name" value="Acyl_CoA_acyltransferase"/>
</dbReference>
<name>A0AAW8R7D7_CARDV</name>
<dbReference type="SUPFAM" id="SSF55729">
    <property type="entry name" value="Acyl-CoA N-acyltransferases (Nat)"/>
    <property type="match status" value="1"/>
</dbReference>
<dbReference type="PROSITE" id="PS51186">
    <property type="entry name" value="GNAT"/>
    <property type="match status" value="1"/>
</dbReference>
<feature type="domain" description="N-acetyltransferase" evidence="1">
    <location>
        <begin position="3"/>
        <end position="120"/>
    </location>
</feature>
<proteinExistence type="predicted"/>
<dbReference type="Pfam" id="PF00583">
    <property type="entry name" value="Acetyltransf_1"/>
    <property type="match status" value="1"/>
</dbReference>
<evidence type="ECO:0000259" key="1">
    <source>
        <dbReference type="PROSITE" id="PS51186"/>
    </source>
</evidence>
<dbReference type="RefSeq" id="WP_311780123.1">
    <property type="nucleotide sequence ID" value="NZ_JALRMR010000004.1"/>
</dbReference>